<proteinExistence type="predicted"/>
<keyword evidence="3" id="KW-1185">Reference proteome</keyword>
<organism evidence="2 3">
    <name type="scientific">Novosphingobium bradum</name>
    <dbReference type="NCBI Taxonomy" id="1737444"/>
    <lineage>
        <taxon>Bacteria</taxon>
        <taxon>Pseudomonadati</taxon>
        <taxon>Pseudomonadota</taxon>
        <taxon>Alphaproteobacteria</taxon>
        <taxon>Sphingomonadales</taxon>
        <taxon>Sphingomonadaceae</taxon>
        <taxon>Novosphingobium</taxon>
    </lineage>
</organism>
<keyword evidence="1" id="KW-1133">Transmembrane helix</keyword>
<feature type="transmembrane region" description="Helical" evidence="1">
    <location>
        <begin position="127"/>
        <end position="145"/>
    </location>
</feature>
<reference evidence="3" key="1">
    <citation type="journal article" date="2019" name="Int. J. Syst. Evol. Microbiol.">
        <title>The Global Catalogue of Microorganisms (GCM) 10K type strain sequencing project: providing services to taxonomists for standard genome sequencing and annotation.</title>
        <authorList>
            <consortium name="The Broad Institute Genomics Platform"/>
            <consortium name="The Broad Institute Genome Sequencing Center for Infectious Disease"/>
            <person name="Wu L."/>
            <person name="Ma J."/>
        </authorList>
    </citation>
    <scope>NUCLEOTIDE SEQUENCE [LARGE SCALE GENOMIC DNA]</scope>
    <source>
        <strain evidence="3">KCTC 42984</strain>
    </source>
</reference>
<evidence type="ECO:0000313" key="3">
    <source>
        <dbReference type="Proteomes" id="UP001595604"/>
    </source>
</evidence>
<evidence type="ECO:0008006" key="4">
    <source>
        <dbReference type="Google" id="ProtNLM"/>
    </source>
</evidence>
<keyword evidence="1" id="KW-0472">Membrane</keyword>
<accession>A0ABV7IWN9</accession>
<comment type="caution">
    <text evidence="2">The sequence shown here is derived from an EMBL/GenBank/DDBJ whole genome shotgun (WGS) entry which is preliminary data.</text>
</comment>
<evidence type="ECO:0000256" key="1">
    <source>
        <dbReference type="SAM" id="Phobius"/>
    </source>
</evidence>
<evidence type="ECO:0000313" key="2">
    <source>
        <dbReference type="EMBL" id="MFC3174627.1"/>
    </source>
</evidence>
<keyword evidence="1" id="KW-0812">Transmembrane</keyword>
<sequence length="361" mass="38094">MTMPLETLLERTNRTASPPVAPARRPVPVVAAPDLSRDPPGTLRKLAELAVMFALLLAIDRWALAGDLFAGIAPSPLWVPVLAMAIAYGAGMGLVAAILAAGIWAMAPHPPGPGDHLEAVLRLSIEPMLWIVAAMIIGELTSHRLDRLRRLHRRCGRREAELGQLAEAVDQLGRINRSLQVRIATEERSVGEAIAMALDLVDRGAARQMRAIERLVALAAQTGDFAFYTAEGSRFVARFRGPDAAARPAALSWEELASVVAASAGPIDFGKAGFGEAGAGETGTTRGAHAQAMSFPIFSDDEEVLGVLVMAPPLGAHLPATKLAELAGVARTLGRIAGVLTPATATPRLRSRSLWASEHAA</sequence>
<protein>
    <recommendedName>
        <fullName evidence="4">GAF domain-containing protein</fullName>
    </recommendedName>
</protein>
<gene>
    <name evidence="2" type="ORF">ACFOD9_10220</name>
</gene>
<name>A0ABV7IWN9_9SPHN</name>
<dbReference type="RefSeq" id="WP_379510012.1">
    <property type="nucleotide sequence ID" value="NZ_JBHRTQ010000008.1"/>
</dbReference>
<feature type="transmembrane region" description="Helical" evidence="1">
    <location>
        <begin position="77"/>
        <end position="107"/>
    </location>
</feature>
<dbReference type="EMBL" id="JBHRTQ010000008">
    <property type="protein sequence ID" value="MFC3174627.1"/>
    <property type="molecule type" value="Genomic_DNA"/>
</dbReference>
<dbReference type="Proteomes" id="UP001595604">
    <property type="component" value="Unassembled WGS sequence"/>
</dbReference>